<gene>
    <name evidence="1" type="ORF">H0S73_11015</name>
</gene>
<organism evidence="1 2">
    <name type="scientific">Microvirga mediterraneensis</name>
    <dbReference type="NCBI Taxonomy" id="2754695"/>
    <lineage>
        <taxon>Bacteria</taxon>
        <taxon>Pseudomonadati</taxon>
        <taxon>Pseudomonadota</taxon>
        <taxon>Alphaproteobacteria</taxon>
        <taxon>Hyphomicrobiales</taxon>
        <taxon>Methylobacteriaceae</taxon>
        <taxon>Microvirga</taxon>
    </lineage>
</organism>
<evidence type="ECO:0000313" key="2">
    <source>
        <dbReference type="Proteomes" id="UP000572984"/>
    </source>
</evidence>
<sequence length="168" mass="18566">MARRIRSAIGAGLILLPTVSVGQDLTRVDHSWSRYRNGRFGTLADVPRIFTIAEPQPANGDGQTFRSADGAELRVFGSHGATTVAENFAAYRNWLLDRLREDGVTITYKAKGKEWFAASGTRDRDIVYVKAIEDCGAIHEIRVTYPVALRQAYDPLMGHMARSLGCLP</sequence>
<name>A0A838BNM1_9HYPH</name>
<accession>A0A838BNM1</accession>
<dbReference type="AlphaFoldDB" id="A0A838BNM1"/>
<dbReference type="Proteomes" id="UP000572984">
    <property type="component" value="Unassembled WGS sequence"/>
</dbReference>
<comment type="caution">
    <text evidence="1">The sequence shown here is derived from an EMBL/GenBank/DDBJ whole genome shotgun (WGS) entry which is preliminary data.</text>
</comment>
<keyword evidence="2" id="KW-1185">Reference proteome</keyword>
<reference evidence="1 2" key="1">
    <citation type="submission" date="2020-07" db="EMBL/GenBank/DDBJ databases">
        <title>Draft genome and description of Microvirga mediterraneensis Marseille-Q2068 sp. nov.</title>
        <authorList>
            <person name="Boxberger M."/>
        </authorList>
    </citation>
    <scope>NUCLEOTIDE SEQUENCE [LARGE SCALE GENOMIC DNA]</scope>
    <source>
        <strain evidence="1 2">Marseille-Q2068</strain>
    </source>
</reference>
<evidence type="ECO:0000313" key="1">
    <source>
        <dbReference type="EMBL" id="MBA1156655.1"/>
    </source>
</evidence>
<protein>
    <submittedName>
        <fullName evidence="1">Uncharacterized protein</fullName>
    </submittedName>
</protein>
<dbReference type="EMBL" id="JACDXJ010000001">
    <property type="protein sequence ID" value="MBA1156655.1"/>
    <property type="molecule type" value="Genomic_DNA"/>
</dbReference>
<dbReference type="RefSeq" id="WP_181052194.1">
    <property type="nucleotide sequence ID" value="NZ_JACDXJ010000001.1"/>
</dbReference>
<proteinExistence type="predicted"/>